<evidence type="ECO:0000256" key="2">
    <source>
        <dbReference type="ARBA" id="ARBA00022643"/>
    </source>
</evidence>
<evidence type="ECO:0000256" key="3">
    <source>
        <dbReference type="ARBA" id="ARBA00023002"/>
    </source>
</evidence>
<keyword evidence="3 6" id="KW-0560">Oxidoreductase</keyword>
<dbReference type="Gene3D" id="3.40.50.360">
    <property type="match status" value="1"/>
</dbReference>
<keyword evidence="4 6" id="KW-0520">NAD</keyword>
<evidence type="ECO:0000256" key="1">
    <source>
        <dbReference type="ARBA" id="ARBA00022630"/>
    </source>
</evidence>
<evidence type="ECO:0000313" key="8">
    <source>
        <dbReference type="EMBL" id="TWB43779.1"/>
    </source>
</evidence>
<dbReference type="InterPro" id="IPR023048">
    <property type="entry name" value="NADH:quinone_OxRdtase_FMN_depd"/>
</dbReference>
<reference evidence="8 9" key="1">
    <citation type="submission" date="2019-06" db="EMBL/GenBank/DDBJ databases">
        <title>Genomic Encyclopedia of Type Strains, Phase IV (KMG-V): Genome sequencing to study the core and pangenomes of soil and plant-associated prokaryotes.</title>
        <authorList>
            <person name="Whitman W."/>
        </authorList>
    </citation>
    <scope>NUCLEOTIDE SEQUENCE [LARGE SCALE GENOMIC DNA]</scope>
    <source>
        <strain evidence="8 9">BR 11622</strain>
    </source>
</reference>
<organism evidence="8 9">
    <name type="scientific">Nitrospirillum amazonense</name>
    <dbReference type="NCBI Taxonomy" id="28077"/>
    <lineage>
        <taxon>Bacteria</taxon>
        <taxon>Pseudomonadati</taxon>
        <taxon>Pseudomonadota</taxon>
        <taxon>Alphaproteobacteria</taxon>
        <taxon>Rhodospirillales</taxon>
        <taxon>Azospirillaceae</taxon>
        <taxon>Nitrospirillum</taxon>
    </lineage>
</organism>
<dbReference type="AlphaFoldDB" id="A0A560HDJ6"/>
<comment type="catalytic activity">
    <reaction evidence="5">
        <text>N,N-dimethyl-1,4-phenylenediamine + anthranilate + 2 NAD(+) = 2-(4-dimethylaminophenyl)diazenylbenzoate + 2 NADH + 2 H(+)</text>
        <dbReference type="Rhea" id="RHEA:55872"/>
        <dbReference type="ChEBI" id="CHEBI:15378"/>
        <dbReference type="ChEBI" id="CHEBI:15783"/>
        <dbReference type="ChEBI" id="CHEBI:16567"/>
        <dbReference type="ChEBI" id="CHEBI:57540"/>
        <dbReference type="ChEBI" id="CHEBI:57945"/>
        <dbReference type="ChEBI" id="CHEBI:71579"/>
        <dbReference type="EC" id="1.7.1.17"/>
    </reaction>
    <physiologicalReaction direction="right-to-left" evidence="5">
        <dbReference type="Rhea" id="RHEA:55874"/>
    </physiologicalReaction>
</comment>
<dbReference type="InterPro" id="IPR050104">
    <property type="entry name" value="FMN-dep_NADH:Q_OxRdtase_AzoR1"/>
</dbReference>
<feature type="binding site" evidence="6">
    <location>
        <position position="9"/>
    </location>
    <ligand>
        <name>FMN</name>
        <dbReference type="ChEBI" id="CHEBI:58210"/>
    </ligand>
</feature>
<dbReference type="Pfam" id="PF02525">
    <property type="entry name" value="Flavodoxin_2"/>
    <property type="match status" value="1"/>
</dbReference>
<evidence type="ECO:0000259" key="7">
    <source>
        <dbReference type="Pfam" id="PF02525"/>
    </source>
</evidence>
<feature type="domain" description="Flavodoxin-like fold" evidence="7">
    <location>
        <begin position="1"/>
        <end position="199"/>
    </location>
</feature>
<evidence type="ECO:0000256" key="5">
    <source>
        <dbReference type="ARBA" id="ARBA00048542"/>
    </source>
</evidence>
<dbReference type="InterPro" id="IPR029039">
    <property type="entry name" value="Flavoprotein-like_sf"/>
</dbReference>
<dbReference type="GO" id="GO:0010181">
    <property type="term" value="F:FMN binding"/>
    <property type="evidence" value="ECO:0007669"/>
    <property type="project" value="UniProtKB-UniRule"/>
</dbReference>
<dbReference type="GO" id="GO:0009055">
    <property type="term" value="F:electron transfer activity"/>
    <property type="evidence" value="ECO:0007669"/>
    <property type="project" value="UniProtKB-UniRule"/>
</dbReference>
<evidence type="ECO:0000313" key="9">
    <source>
        <dbReference type="Proteomes" id="UP000315751"/>
    </source>
</evidence>
<dbReference type="PANTHER" id="PTHR43741:SF4">
    <property type="entry name" value="FMN-DEPENDENT NADH:QUINONE OXIDOREDUCTASE"/>
    <property type="match status" value="1"/>
</dbReference>
<feature type="binding site" evidence="6">
    <location>
        <begin position="15"/>
        <end position="17"/>
    </location>
    <ligand>
        <name>FMN</name>
        <dbReference type="ChEBI" id="CHEBI:58210"/>
    </ligand>
</feature>
<dbReference type="SUPFAM" id="SSF52218">
    <property type="entry name" value="Flavoproteins"/>
    <property type="match status" value="1"/>
</dbReference>
<feature type="binding site" evidence="6">
    <location>
        <begin position="96"/>
        <end position="99"/>
    </location>
    <ligand>
        <name>FMN</name>
        <dbReference type="ChEBI" id="CHEBI:58210"/>
    </ligand>
</feature>
<comment type="cofactor">
    <cofactor evidence="6">
        <name>FMN</name>
        <dbReference type="ChEBI" id="CHEBI:58210"/>
    </cofactor>
    <text evidence="6">Binds 1 FMN per subunit.</text>
</comment>
<comment type="caution">
    <text evidence="8">The sequence shown here is derived from an EMBL/GenBank/DDBJ whole genome shotgun (WGS) entry which is preliminary data.</text>
</comment>
<keyword evidence="1 6" id="KW-0285">Flavoprotein</keyword>
<dbReference type="InterPro" id="IPR003680">
    <property type="entry name" value="Flavodoxin_fold"/>
</dbReference>
<dbReference type="EC" id="1.6.5.-" evidence="6"/>
<comment type="catalytic activity">
    <reaction evidence="6">
        <text>2 a quinone + NADH + H(+) = 2 a 1,4-benzosemiquinone + NAD(+)</text>
        <dbReference type="Rhea" id="RHEA:65952"/>
        <dbReference type="ChEBI" id="CHEBI:15378"/>
        <dbReference type="ChEBI" id="CHEBI:57540"/>
        <dbReference type="ChEBI" id="CHEBI:57945"/>
        <dbReference type="ChEBI" id="CHEBI:132124"/>
        <dbReference type="ChEBI" id="CHEBI:134225"/>
    </reaction>
</comment>
<proteinExistence type="inferred from homology"/>
<dbReference type="HAMAP" id="MF_01216">
    <property type="entry name" value="Azoreductase_type1"/>
    <property type="match status" value="1"/>
</dbReference>
<dbReference type="GO" id="GO:0016655">
    <property type="term" value="F:oxidoreductase activity, acting on NAD(P)H, quinone or similar compound as acceptor"/>
    <property type="evidence" value="ECO:0007669"/>
    <property type="project" value="InterPro"/>
</dbReference>
<dbReference type="PANTHER" id="PTHR43741">
    <property type="entry name" value="FMN-DEPENDENT NADH-AZOREDUCTASE 1"/>
    <property type="match status" value="1"/>
</dbReference>
<dbReference type="EMBL" id="VITR01000004">
    <property type="protein sequence ID" value="TWB43779.1"/>
    <property type="molecule type" value="Genomic_DNA"/>
</dbReference>
<name>A0A560HDJ6_9PROT</name>
<comment type="subunit">
    <text evidence="6">Homodimer.</text>
</comment>
<comment type="function">
    <text evidence="6">Also exhibits azoreductase activity. Catalyzes the reductive cleavage of the azo bond in aromatic azo compounds to the corresponding amines.</text>
</comment>
<comment type="function">
    <text evidence="6">Quinone reductase that provides resistance to thiol-specific stress caused by electrophilic quinones.</text>
</comment>
<feature type="binding site" evidence="6">
    <location>
        <begin position="140"/>
        <end position="143"/>
    </location>
    <ligand>
        <name>FMN</name>
        <dbReference type="ChEBI" id="CHEBI:58210"/>
    </ligand>
</feature>
<comment type="similarity">
    <text evidence="6">Belongs to the azoreductase type 1 family.</text>
</comment>
<keyword evidence="9" id="KW-1185">Reference proteome</keyword>
<sequence>MRILHIDSSFMNDTSGSRDLSAALVTALRDRHPGADVVRRDLVRHAIPHLDAPIAAGFREIGLATFDTATLAEHKRSADLVQELLTSDIIVIGAPMYNFSIPTQLKAWIDRVVQPARTFKYTATGPIGLGGGRRVIVVSTRGGFYENTPLAALDFQESYLKAVFGFMGIHDVEILRAEGMSRGPEARTRAMSAARAGIANIVAAA</sequence>
<evidence type="ECO:0000256" key="4">
    <source>
        <dbReference type="ARBA" id="ARBA00023027"/>
    </source>
</evidence>
<protein>
    <recommendedName>
        <fullName evidence="6">FMN dependent NADH:quinone oxidoreductase</fullName>
        <ecNumber evidence="6">1.6.5.-</ecNumber>
    </recommendedName>
    <alternativeName>
        <fullName evidence="6">Azo-dye reductase</fullName>
    </alternativeName>
    <alternativeName>
        <fullName evidence="6">FMN-dependent NADH-azo compound oxidoreductase</fullName>
    </alternativeName>
    <alternativeName>
        <fullName evidence="6">FMN-dependent NADH-azoreductase</fullName>
        <ecNumber evidence="6">1.7.1.17</ecNumber>
    </alternativeName>
</protein>
<dbReference type="OrthoDB" id="9787136at2"/>
<gene>
    <name evidence="6" type="primary">azoR</name>
    <name evidence="8" type="ORF">FBZ90_104167</name>
</gene>
<dbReference type="EC" id="1.7.1.17" evidence="6"/>
<dbReference type="Proteomes" id="UP000315751">
    <property type="component" value="Unassembled WGS sequence"/>
</dbReference>
<keyword evidence="2 6" id="KW-0288">FMN</keyword>
<dbReference type="GO" id="GO:0016652">
    <property type="term" value="F:oxidoreductase activity, acting on NAD(P)H as acceptor"/>
    <property type="evidence" value="ECO:0007669"/>
    <property type="project" value="UniProtKB-UniRule"/>
</dbReference>
<accession>A0A560HDJ6</accession>
<evidence type="ECO:0000256" key="6">
    <source>
        <dbReference type="HAMAP-Rule" id="MF_01216"/>
    </source>
</evidence>